<dbReference type="GO" id="GO:0006351">
    <property type="term" value="P:DNA-templated transcription"/>
    <property type="evidence" value="ECO:0007669"/>
    <property type="project" value="UniProtKB-UniRule"/>
</dbReference>
<accession>A0A6A6HNX6</accession>
<gene>
    <name evidence="5" type="ORF">EV356DRAFT_1766</name>
</gene>
<dbReference type="FunFam" id="2.40.50.140:FF:000191">
    <property type="entry name" value="DNA-directed RNA polymerases I, II, and III subunit RPABC3"/>
    <property type="match status" value="1"/>
</dbReference>
<keyword evidence="3 4" id="KW-0539">Nucleus</keyword>
<dbReference type="Gene3D" id="2.40.50.140">
    <property type="entry name" value="Nucleic acid-binding proteins"/>
    <property type="match status" value="1"/>
</dbReference>
<evidence type="ECO:0000313" key="5">
    <source>
        <dbReference type="EMBL" id="KAF2239844.1"/>
    </source>
</evidence>
<dbReference type="InterPro" id="IPR005570">
    <property type="entry name" value="RPABC3"/>
</dbReference>
<proteinExistence type="inferred from homology"/>
<reference evidence="5" key="1">
    <citation type="journal article" date="2020" name="Stud. Mycol.">
        <title>101 Dothideomycetes genomes: a test case for predicting lifestyles and emergence of pathogens.</title>
        <authorList>
            <person name="Haridas S."/>
            <person name="Albert R."/>
            <person name="Binder M."/>
            <person name="Bloem J."/>
            <person name="Labutti K."/>
            <person name="Salamov A."/>
            <person name="Andreopoulos B."/>
            <person name="Baker S."/>
            <person name="Barry K."/>
            <person name="Bills G."/>
            <person name="Bluhm B."/>
            <person name="Cannon C."/>
            <person name="Castanera R."/>
            <person name="Culley D."/>
            <person name="Daum C."/>
            <person name="Ezra D."/>
            <person name="Gonzalez J."/>
            <person name="Henrissat B."/>
            <person name="Kuo A."/>
            <person name="Liang C."/>
            <person name="Lipzen A."/>
            <person name="Lutzoni F."/>
            <person name="Magnuson J."/>
            <person name="Mondo S."/>
            <person name="Nolan M."/>
            <person name="Ohm R."/>
            <person name="Pangilinan J."/>
            <person name="Park H.-J."/>
            <person name="Ramirez L."/>
            <person name="Alfaro M."/>
            <person name="Sun H."/>
            <person name="Tritt A."/>
            <person name="Yoshinaga Y."/>
            <person name="Zwiers L.-H."/>
            <person name="Turgeon B."/>
            <person name="Goodwin S."/>
            <person name="Spatafora J."/>
            <person name="Crous P."/>
            <person name="Grigoriev I."/>
        </authorList>
    </citation>
    <scope>NUCLEOTIDE SEQUENCE</scope>
    <source>
        <strain evidence="5">Tuck. ex Michener</strain>
    </source>
</reference>
<evidence type="ECO:0000256" key="4">
    <source>
        <dbReference type="PIRNR" id="PIRNR000779"/>
    </source>
</evidence>
<dbReference type="GO" id="GO:0005665">
    <property type="term" value="C:RNA polymerase II, core complex"/>
    <property type="evidence" value="ECO:0007669"/>
    <property type="project" value="UniProtKB-UniRule"/>
</dbReference>
<evidence type="ECO:0000313" key="6">
    <source>
        <dbReference type="Proteomes" id="UP000800092"/>
    </source>
</evidence>
<keyword evidence="6" id="KW-1185">Reference proteome</keyword>
<dbReference type="Pfam" id="PF03870">
    <property type="entry name" value="RNA_pol_Rpb8"/>
    <property type="match status" value="1"/>
</dbReference>
<dbReference type="PANTHER" id="PTHR10917:SF0">
    <property type="entry name" value="DNA-DIRECTED RNA POLYMERASES I, II, AND III SUBUNIT RPABC3"/>
    <property type="match status" value="1"/>
</dbReference>
<comment type="subcellular location">
    <subcellularLocation>
        <location evidence="1">Nucleus</location>
    </subcellularLocation>
</comment>
<dbReference type="PIRSF" id="PIRSF000779">
    <property type="entry name" value="RNA_pol_Rpb8"/>
    <property type="match status" value="1"/>
</dbReference>
<evidence type="ECO:0000256" key="3">
    <source>
        <dbReference type="ARBA" id="ARBA00023242"/>
    </source>
</evidence>
<name>A0A6A6HNX6_VIRVR</name>
<dbReference type="PANTHER" id="PTHR10917">
    <property type="entry name" value="DNA-DIRECTED RNA POLYMERASES I, II, AND III SUBUNIT RPABC3"/>
    <property type="match status" value="1"/>
</dbReference>
<dbReference type="EMBL" id="ML991771">
    <property type="protein sequence ID" value="KAF2239844.1"/>
    <property type="molecule type" value="Genomic_DNA"/>
</dbReference>
<dbReference type="InterPro" id="IPR012340">
    <property type="entry name" value="NA-bd_OB-fold"/>
</dbReference>
<dbReference type="Proteomes" id="UP000800092">
    <property type="component" value="Unassembled WGS sequence"/>
</dbReference>
<sequence>MADAQLFEDQFSITSSDPQKYDRVSRITGNSPDHSVKISLDINTDLYPIQVGETVTLLLASTLNLDGTKDDEKGWREPKPGEAGLADMYDYVCHGKIYRFDEGQNDDISVFVSFGGLLLKIDGPYKKLTGLRIDSVYLLMKR</sequence>
<dbReference type="GO" id="GO:0003899">
    <property type="term" value="F:DNA-directed RNA polymerase activity"/>
    <property type="evidence" value="ECO:0007669"/>
    <property type="project" value="UniProtKB-UniRule"/>
</dbReference>
<comment type="similarity">
    <text evidence="2 4">Belongs to the eukaryotic RPB8 RNA polymerase subunit family.</text>
</comment>
<dbReference type="GO" id="GO:0005666">
    <property type="term" value="C:RNA polymerase III complex"/>
    <property type="evidence" value="ECO:0007669"/>
    <property type="project" value="TreeGrafter"/>
</dbReference>
<organism evidence="5 6">
    <name type="scientific">Viridothelium virens</name>
    <name type="common">Speckled blister lichen</name>
    <name type="synonym">Trypethelium virens</name>
    <dbReference type="NCBI Taxonomy" id="1048519"/>
    <lineage>
        <taxon>Eukaryota</taxon>
        <taxon>Fungi</taxon>
        <taxon>Dikarya</taxon>
        <taxon>Ascomycota</taxon>
        <taxon>Pezizomycotina</taxon>
        <taxon>Dothideomycetes</taxon>
        <taxon>Dothideomycetes incertae sedis</taxon>
        <taxon>Trypetheliales</taxon>
        <taxon>Trypetheliaceae</taxon>
        <taxon>Viridothelium</taxon>
    </lineage>
</organism>
<dbReference type="SMART" id="SM00658">
    <property type="entry name" value="RPOL8c"/>
    <property type="match status" value="1"/>
</dbReference>
<dbReference type="AlphaFoldDB" id="A0A6A6HNX6"/>
<evidence type="ECO:0000256" key="1">
    <source>
        <dbReference type="ARBA" id="ARBA00004123"/>
    </source>
</evidence>
<dbReference type="GO" id="GO:0005736">
    <property type="term" value="C:RNA polymerase I complex"/>
    <property type="evidence" value="ECO:0007669"/>
    <property type="project" value="TreeGrafter"/>
</dbReference>
<dbReference type="SUPFAM" id="SSF50249">
    <property type="entry name" value="Nucleic acid-binding proteins"/>
    <property type="match status" value="1"/>
</dbReference>
<dbReference type="OrthoDB" id="20018at2759"/>
<evidence type="ECO:0000256" key="2">
    <source>
        <dbReference type="ARBA" id="ARBA00008912"/>
    </source>
</evidence>
<comment type="function">
    <text evidence="4">DNA-dependent RNA polymerase catalyzes the transcription of DNA into RNA using the four ribonucleoside triphosphates as substrates. Common component of RNA polymerases I, II and III which synthesize ribosomal RNA precursors, mRNA precursors and many functional non-coding RNAs, and small RNAs, such as 5S rRNA and tRNAs, respectively.</text>
</comment>
<protein>
    <recommendedName>
        <fullName evidence="4">DNA-directed RNA polymerases I, II, and III subunit RPABC3</fullName>
    </recommendedName>
</protein>